<reference evidence="1" key="1">
    <citation type="journal article" date="2023" name="Insect Mol. Biol.">
        <title>Genome sequencing provides insights into the evolution of gene families encoding plant cell wall-degrading enzymes in longhorned beetles.</title>
        <authorList>
            <person name="Shin N.R."/>
            <person name="Okamura Y."/>
            <person name="Kirsch R."/>
            <person name="Pauchet Y."/>
        </authorList>
    </citation>
    <scope>NUCLEOTIDE SEQUENCE</scope>
    <source>
        <strain evidence="1">RBIC_L_NR</strain>
    </source>
</reference>
<evidence type="ECO:0000313" key="2">
    <source>
        <dbReference type="Proteomes" id="UP001162156"/>
    </source>
</evidence>
<organism evidence="1 2">
    <name type="scientific">Rhamnusium bicolor</name>
    <dbReference type="NCBI Taxonomy" id="1586634"/>
    <lineage>
        <taxon>Eukaryota</taxon>
        <taxon>Metazoa</taxon>
        <taxon>Ecdysozoa</taxon>
        <taxon>Arthropoda</taxon>
        <taxon>Hexapoda</taxon>
        <taxon>Insecta</taxon>
        <taxon>Pterygota</taxon>
        <taxon>Neoptera</taxon>
        <taxon>Endopterygota</taxon>
        <taxon>Coleoptera</taxon>
        <taxon>Polyphaga</taxon>
        <taxon>Cucujiformia</taxon>
        <taxon>Chrysomeloidea</taxon>
        <taxon>Cerambycidae</taxon>
        <taxon>Lepturinae</taxon>
        <taxon>Rhagiini</taxon>
        <taxon>Rhamnusium</taxon>
    </lineage>
</organism>
<dbReference type="Proteomes" id="UP001162156">
    <property type="component" value="Unassembled WGS sequence"/>
</dbReference>
<dbReference type="PANTHER" id="PTHR10773:SF19">
    <property type="match status" value="1"/>
</dbReference>
<proteinExistence type="predicted"/>
<evidence type="ECO:0000313" key="1">
    <source>
        <dbReference type="EMBL" id="KAJ8932289.1"/>
    </source>
</evidence>
<dbReference type="AlphaFoldDB" id="A0AAV8WZZ4"/>
<sequence length="278" mass="33264">MLYELRRARTVERQGKRSQLFYYSFTKNNLCIPVCKTFFLHTLDISQSFVRTALAKRGDGGIVIEDKRGKKVPPNKTSEDITNSVREHIMKFPVEESHYRRENSVKKYLESHLNIIKMYKLYKEDCQDRNIPHERIAKQWIYIEIFNTEFNYAFKLPYNDTCDECDYFQIQLKDSSTLNDRILTQQKYDEHLKEVSKRYELKRIDKQRCFENLKERVIMVDLEKMSPYTSATNAQNFYSLKLWTFHYTIHDASKKKIIVVCGTNRLPGEVSMKWRLAC</sequence>
<name>A0AAV8WZZ4_9CUCU</name>
<keyword evidence="2" id="KW-1185">Reference proteome</keyword>
<protein>
    <submittedName>
        <fullName evidence="1">Uncharacterized protein</fullName>
    </submittedName>
</protein>
<comment type="caution">
    <text evidence="1">The sequence shown here is derived from an EMBL/GenBank/DDBJ whole genome shotgun (WGS) entry which is preliminary data.</text>
</comment>
<gene>
    <name evidence="1" type="ORF">NQ314_014781</name>
</gene>
<dbReference type="PANTHER" id="PTHR10773">
    <property type="entry name" value="DNA-DIRECTED RNA POLYMERASES I, II, AND III SUBUNIT RPABC2"/>
    <property type="match status" value="1"/>
</dbReference>
<dbReference type="EMBL" id="JANEYF010004067">
    <property type="protein sequence ID" value="KAJ8932289.1"/>
    <property type="molecule type" value="Genomic_DNA"/>
</dbReference>
<accession>A0AAV8WZZ4</accession>